<comment type="caution">
    <text evidence="2">The sequence shown here is derived from an EMBL/GenBank/DDBJ whole genome shotgun (WGS) entry which is preliminary data.</text>
</comment>
<proteinExistence type="predicted"/>
<keyword evidence="3" id="KW-1185">Reference proteome</keyword>
<feature type="compositionally biased region" description="Basic and acidic residues" evidence="1">
    <location>
        <begin position="45"/>
        <end position="57"/>
    </location>
</feature>
<evidence type="ECO:0000313" key="3">
    <source>
        <dbReference type="Proteomes" id="UP001331761"/>
    </source>
</evidence>
<dbReference type="EMBL" id="WIXE01025740">
    <property type="protein sequence ID" value="KAK5964490.1"/>
    <property type="molecule type" value="Genomic_DNA"/>
</dbReference>
<protein>
    <submittedName>
        <fullName evidence="2">Uncharacterized protein</fullName>
    </submittedName>
</protein>
<dbReference type="AlphaFoldDB" id="A0AAN8EUI7"/>
<feature type="region of interest" description="Disordered" evidence="1">
    <location>
        <begin position="108"/>
        <end position="232"/>
    </location>
</feature>
<evidence type="ECO:0000313" key="2">
    <source>
        <dbReference type="EMBL" id="KAK5964490.1"/>
    </source>
</evidence>
<dbReference type="Proteomes" id="UP001331761">
    <property type="component" value="Unassembled WGS sequence"/>
</dbReference>
<sequence>MYRHYLWLSKHHHEATFQYDRRLARTKYIRAWRIQLDEELWRERKDDDSDDDSLREKHEKRRSAGHLSGHKTNFLKCGTLILEPVDLKAADEMTPERDEMDLSIKTEMKKGAVSKPSPEGSDTSQRAGLLPADKSAHPAGTEKTGCHSTYVPANSRATSALKNTEHFSPETQPLLEKNRGFPSAAQPRAGSKESSSPQSLAEMKRSLVTPPSNKQSHLVAGGVEDTRSVELF</sequence>
<name>A0AAN8EUI7_TRICO</name>
<evidence type="ECO:0000256" key="1">
    <source>
        <dbReference type="SAM" id="MobiDB-lite"/>
    </source>
</evidence>
<feature type="region of interest" description="Disordered" evidence="1">
    <location>
        <begin position="45"/>
        <end position="69"/>
    </location>
</feature>
<organism evidence="2 3">
    <name type="scientific">Trichostrongylus colubriformis</name>
    <name type="common">Black scour worm</name>
    <dbReference type="NCBI Taxonomy" id="6319"/>
    <lineage>
        <taxon>Eukaryota</taxon>
        <taxon>Metazoa</taxon>
        <taxon>Ecdysozoa</taxon>
        <taxon>Nematoda</taxon>
        <taxon>Chromadorea</taxon>
        <taxon>Rhabditida</taxon>
        <taxon>Rhabditina</taxon>
        <taxon>Rhabditomorpha</taxon>
        <taxon>Strongyloidea</taxon>
        <taxon>Trichostrongylidae</taxon>
        <taxon>Trichostrongylus</taxon>
    </lineage>
</organism>
<gene>
    <name evidence="2" type="ORF">GCK32_022876</name>
</gene>
<accession>A0AAN8EUI7</accession>
<reference evidence="2 3" key="1">
    <citation type="submission" date="2019-10" db="EMBL/GenBank/DDBJ databases">
        <title>Assembly and Annotation for the nematode Trichostrongylus colubriformis.</title>
        <authorList>
            <person name="Martin J."/>
        </authorList>
    </citation>
    <scope>NUCLEOTIDE SEQUENCE [LARGE SCALE GENOMIC DNA]</scope>
    <source>
        <strain evidence="2">G859</strain>
        <tissue evidence="2">Whole worm</tissue>
    </source>
</reference>
<feature type="compositionally biased region" description="Polar residues" evidence="1">
    <location>
        <begin position="151"/>
        <end position="162"/>
    </location>
</feature>